<evidence type="ECO:0000313" key="3">
    <source>
        <dbReference type="EMBL" id="OHT12698.1"/>
    </source>
</evidence>
<feature type="transmembrane region" description="Helical" evidence="1">
    <location>
        <begin position="144"/>
        <end position="166"/>
    </location>
</feature>
<organism evidence="3 4">
    <name type="scientific">Tritrichomonas foetus</name>
    <dbReference type="NCBI Taxonomy" id="1144522"/>
    <lineage>
        <taxon>Eukaryota</taxon>
        <taxon>Metamonada</taxon>
        <taxon>Parabasalia</taxon>
        <taxon>Tritrichomonadida</taxon>
        <taxon>Tritrichomonadidae</taxon>
        <taxon>Tritrichomonas</taxon>
    </lineage>
</organism>
<dbReference type="Proteomes" id="UP000179807">
    <property type="component" value="Unassembled WGS sequence"/>
</dbReference>
<keyword evidence="1" id="KW-0812">Transmembrane</keyword>
<accession>A0A1J4KNJ2</accession>
<dbReference type="GeneID" id="94834275"/>
<feature type="transmembrane region" description="Helical" evidence="1">
    <location>
        <begin position="172"/>
        <end position="191"/>
    </location>
</feature>
<gene>
    <name evidence="3" type="ORF">TRFO_17417</name>
</gene>
<name>A0A1J4KNJ2_9EUKA</name>
<comment type="caution">
    <text evidence="3">The sequence shown here is derived from an EMBL/GenBank/DDBJ whole genome shotgun (WGS) entry which is preliminary data.</text>
</comment>
<keyword evidence="1" id="KW-0472">Membrane</keyword>
<feature type="chain" id="PRO_5012927181" description="Intimal thickness related receptor IRP domain-containing protein" evidence="2">
    <location>
        <begin position="17"/>
        <end position="464"/>
    </location>
</feature>
<feature type="transmembrane region" description="Helical" evidence="1">
    <location>
        <begin position="372"/>
        <end position="393"/>
    </location>
</feature>
<evidence type="ECO:0000313" key="4">
    <source>
        <dbReference type="Proteomes" id="UP000179807"/>
    </source>
</evidence>
<evidence type="ECO:0008006" key="5">
    <source>
        <dbReference type="Google" id="ProtNLM"/>
    </source>
</evidence>
<feature type="transmembrane region" description="Helical" evidence="1">
    <location>
        <begin position="242"/>
        <end position="263"/>
    </location>
</feature>
<evidence type="ECO:0000256" key="2">
    <source>
        <dbReference type="SAM" id="SignalP"/>
    </source>
</evidence>
<sequence length="464" mass="52405">MLLFLLTCFCSCSVRKTSIVSFISATSLSSFGFDENGTFEFDLYTPNQTTIIILLTTFNEMRLRLMRDIGLTSVCLNKNIHISAINSSFFTNVTHVHWKGTINSKNIYYPYIINCNFNKTYYTITTNNINPNSHLDFRDELYSLFYLLVSILYSCIAIVWIINSLFYPSFGILLHTTLACVATTKAIVSALDAKIWVDRRSGIVNYDYHGSYIYNLFFVLHYTAFLSIPTMIMAGWCILRDTIPFVESSTIIISSFVFVTGIWSMNYIGTIKEALFSMCLTAIGFLCFIRNNTDYIMMLGRLDDVVSSVSAATSIAAGTTVATNIRNSNIRNNIRNNNILNNAENNIETTNAIAIMNVSVGTSSQLNQKLTLLMAFASTIVTLLISLVIGYSVSISFEFWKIFGDCIIELCFLVISLFELYLFLFRQQYSGDFDDDDGQVCEENQKICFLKDPIIDDIAILKTA</sequence>
<feature type="transmembrane region" description="Helical" evidence="1">
    <location>
        <begin position="399"/>
        <end position="424"/>
    </location>
</feature>
<dbReference type="VEuPathDB" id="TrichDB:TRFO_17417"/>
<dbReference type="AlphaFoldDB" id="A0A1J4KNJ2"/>
<evidence type="ECO:0000256" key="1">
    <source>
        <dbReference type="SAM" id="Phobius"/>
    </source>
</evidence>
<reference evidence="3" key="1">
    <citation type="submission" date="2016-10" db="EMBL/GenBank/DDBJ databases">
        <authorList>
            <person name="Benchimol M."/>
            <person name="Almeida L.G."/>
            <person name="Vasconcelos A.T."/>
            <person name="Perreira-Neves A."/>
            <person name="Rosa I.A."/>
            <person name="Tasca T."/>
            <person name="Bogo M.R."/>
            <person name="de Souza W."/>
        </authorList>
    </citation>
    <scope>NUCLEOTIDE SEQUENCE [LARGE SCALE GENOMIC DNA]</scope>
    <source>
        <strain evidence="3">K</strain>
    </source>
</reference>
<keyword evidence="1" id="KW-1133">Transmembrane helix</keyword>
<protein>
    <recommendedName>
        <fullName evidence="5">Intimal thickness related receptor IRP domain-containing protein</fullName>
    </recommendedName>
</protein>
<feature type="transmembrane region" description="Helical" evidence="1">
    <location>
        <begin position="275"/>
        <end position="293"/>
    </location>
</feature>
<keyword evidence="2" id="KW-0732">Signal</keyword>
<feature type="transmembrane region" description="Helical" evidence="1">
    <location>
        <begin position="212"/>
        <end position="236"/>
    </location>
</feature>
<dbReference type="RefSeq" id="XP_068365834.1">
    <property type="nucleotide sequence ID" value="XM_068499571.1"/>
</dbReference>
<proteinExistence type="predicted"/>
<dbReference type="EMBL" id="MLAK01000558">
    <property type="protein sequence ID" value="OHT12698.1"/>
    <property type="molecule type" value="Genomic_DNA"/>
</dbReference>
<feature type="signal peptide" evidence="2">
    <location>
        <begin position="1"/>
        <end position="16"/>
    </location>
</feature>
<keyword evidence="4" id="KW-1185">Reference proteome</keyword>